<comment type="caution">
    <text evidence="1">The sequence shown here is derived from an EMBL/GenBank/DDBJ whole genome shotgun (WGS) entry which is preliminary data.</text>
</comment>
<dbReference type="EMBL" id="JBHSTT010000096">
    <property type="protein sequence ID" value="MFC6392264.1"/>
    <property type="molecule type" value="Genomic_DNA"/>
</dbReference>
<sequence>MGGCRAARGDLIETRIAASGDLTLDPPGLTLPVAALFDEP</sequence>
<proteinExistence type="predicted"/>
<gene>
    <name evidence="1" type="ORF">ACFQDP_23455</name>
</gene>
<protein>
    <submittedName>
        <fullName evidence="1">Uncharacterized protein</fullName>
    </submittedName>
</protein>
<name>A0ABW1WW92_9HYPH</name>
<dbReference type="RefSeq" id="WP_343068731.1">
    <property type="nucleotide sequence ID" value="NZ_JBHSTT010000096.1"/>
</dbReference>
<evidence type="ECO:0000313" key="1">
    <source>
        <dbReference type="EMBL" id="MFC6392264.1"/>
    </source>
</evidence>
<organism evidence="1 2">
    <name type="scientific">Methylorubrum zatmanii</name>
    <dbReference type="NCBI Taxonomy" id="29429"/>
    <lineage>
        <taxon>Bacteria</taxon>
        <taxon>Pseudomonadati</taxon>
        <taxon>Pseudomonadota</taxon>
        <taxon>Alphaproteobacteria</taxon>
        <taxon>Hyphomicrobiales</taxon>
        <taxon>Methylobacteriaceae</taxon>
        <taxon>Methylorubrum</taxon>
    </lineage>
</organism>
<accession>A0ABW1WW92</accession>
<keyword evidence="2" id="KW-1185">Reference proteome</keyword>
<evidence type="ECO:0000313" key="2">
    <source>
        <dbReference type="Proteomes" id="UP001596237"/>
    </source>
</evidence>
<dbReference type="Proteomes" id="UP001596237">
    <property type="component" value="Unassembled WGS sequence"/>
</dbReference>
<reference evidence="2" key="1">
    <citation type="journal article" date="2019" name="Int. J. Syst. Evol. Microbiol.">
        <title>The Global Catalogue of Microorganisms (GCM) 10K type strain sequencing project: providing services to taxonomists for standard genome sequencing and annotation.</title>
        <authorList>
            <consortium name="The Broad Institute Genomics Platform"/>
            <consortium name="The Broad Institute Genome Sequencing Center for Infectious Disease"/>
            <person name="Wu L."/>
            <person name="Ma J."/>
        </authorList>
    </citation>
    <scope>NUCLEOTIDE SEQUENCE [LARGE SCALE GENOMIC DNA]</scope>
    <source>
        <strain evidence="2">CCUG 36916</strain>
    </source>
</reference>